<organism evidence="1 2">
    <name type="scientific">Micromonospora reichwaldensis</name>
    <dbReference type="NCBI Taxonomy" id="3075516"/>
    <lineage>
        <taxon>Bacteria</taxon>
        <taxon>Bacillati</taxon>
        <taxon>Actinomycetota</taxon>
        <taxon>Actinomycetes</taxon>
        <taxon>Micromonosporales</taxon>
        <taxon>Micromonosporaceae</taxon>
        <taxon>Micromonospora</taxon>
    </lineage>
</organism>
<reference evidence="1" key="1">
    <citation type="submission" date="2023-09" db="EMBL/GenBank/DDBJ databases">
        <title>30 novel species of actinomycetes from the DSMZ collection.</title>
        <authorList>
            <person name="Nouioui I."/>
        </authorList>
    </citation>
    <scope>NUCLEOTIDE SEQUENCE</scope>
    <source>
        <strain evidence="1">DSM 115977</strain>
    </source>
</reference>
<keyword evidence="2" id="KW-1185">Reference proteome</keyword>
<evidence type="ECO:0000313" key="2">
    <source>
        <dbReference type="Proteomes" id="UP001180973"/>
    </source>
</evidence>
<name>A0ABU2WQT7_9ACTN</name>
<protein>
    <submittedName>
        <fullName evidence="1">Uncharacterized protein</fullName>
    </submittedName>
</protein>
<proteinExistence type="predicted"/>
<sequence length="109" mass="12182">MHVYQTGALAGVNPTACPRWCDRDGCQRRGHHRSRTRHLDTNRMEAFIVDVGLVQALHPAAEAMVSLTSVEDSAAAHLVLSMRQARVLWYRLSHLLDIALAVRNGARWA</sequence>
<gene>
    <name evidence="1" type="ORF">RM555_00280</name>
</gene>
<dbReference type="RefSeq" id="WP_311409855.1">
    <property type="nucleotide sequence ID" value="NZ_JAVRFL010000001.1"/>
</dbReference>
<comment type="caution">
    <text evidence="1">The sequence shown here is derived from an EMBL/GenBank/DDBJ whole genome shotgun (WGS) entry which is preliminary data.</text>
</comment>
<accession>A0ABU2WQT7</accession>
<dbReference type="EMBL" id="JAVRFL010000001">
    <property type="protein sequence ID" value="MDT0527422.1"/>
    <property type="molecule type" value="Genomic_DNA"/>
</dbReference>
<evidence type="ECO:0000313" key="1">
    <source>
        <dbReference type="EMBL" id="MDT0527422.1"/>
    </source>
</evidence>
<dbReference type="Proteomes" id="UP001180973">
    <property type="component" value="Unassembled WGS sequence"/>
</dbReference>